<name>A0A9N8DAL3_9STRA</name>
<sequence>MPSVNEALVRWPSPQQQHHHLKQRNSQDIWIPKLHVYTVFYLILLVGSTSAFCLQEATVVSHSHPLSRSACRLGTPPSSFFSLKATNGESKNDDEYENLLATSSSRLSHVMLQVPSVDDTVAYWKETANAQVTASSKLDQETDNTKDTLRSAFVVLGNGKTTEDCFALEIVRTRQKSFQLGNAVSYLGVSKLVQYASPQDLIAVIAGNDKDEAQLIDDADEPNGIPVQSCASAPGDYLARLCLHTADMQATTDFYTDILGMTVAAADDDGKMLCLRYKGGEDSSDNNKQFYGVPTTLVFEPASELDKGNCLDHFVIATKADMDDLYQQLQQIMMEKDTENAGKLFMKPTEMFGKVVLGVMDPNGHKVILAGEKKA</sequence>
<evidence type="ECO:0000313" key="3">
    <source>
        <dbReference type="Proteomes" id="UP001153069"/>
    </source>
</evidence>
<dbReference type="PROSITE" id="PS51819">
    <property type="entry name" value="VOC"/>
    <property type="match status" value="1"/>
</dbReference>
<accession>A0A9N8DAL3</accession>
<dbReference type="Proteomes" id="UP001153069">
    <property type="component" value="Unassembled WGS sequence"/>
</dbReference>
<dbReference type="InterPro" id="IPR004360">
    <property type="entry name" value="Glyas_Fos-R_dOase_dom"/>
</dbReference>
<gene>
    <name evidence="2" type="ORF">SEMRO_17_G012150.1</name>
</gene>
<evidence type="ECO:0000259" key="1">
    <source>
        <dbReference type="PROSITE" id="PS51819"/>
    </source>
</evidence>
<feature type="domain" description="VOC" evidence="1">
    <location>
        <begin position="234"/>
        <end position="372"/>
    </location>
</feature>
<dbReference type="Gene3D" id="3.10.180.10">
    <property type="entry name" value="2,3-Dihydroxybiphenyl 1,2-Dioxygenase, domain 1"/>
    <property type="match status" value="1"/>
</dbReference>
<dbReference type="SUPFAM" id="SSF54593">
    <property type="entry name" value="Glyoxalase/Bleomycin resistance protein/Dihydroxybiphenyl dioxygenase"/>
    <property type="match status" value="1"/>
</dbReference>
<dbReference type="InterPro" id="IPR029068">
    <property type="entry name" value="Glyas_Bleomycin-R_OHBP_Dase"/>
</dbReference>
<keyword evidence="3" id="KW-1185">Reference proteome</keyword>
<organism evidence="2 3">
    <name type="scientific">Seminavis robusta</name>
    <dbReference type="NCBI Taxonomy" id="568900"/>
    <lineage>
        <taxon>Eukaryota</taxon>
        <taxon>Sar</taxon>
        <taxon>Stramenopiles</taxon>
        <taxon>Ochrophyta</taxon>
        <taxon>Bacillariophyta</taxon>
        <taxon>Bacillariophyceae</taxon>
        <taxon>Bacillariophycidae</taxon>
        <taxon>Naviculales</taxon>
        <taxon>Naviculaceae</taxon>
        <taxon>Seminavis</taxon>
    </lineage>
</organism>
<dbReference type="AlphaFoldDB" id="A0A9N8DAL3"/>
<protein>
    <recommendedName>
        <fullName evidence="1">VOC domain-containing protein</fullName>
    </recommendedName>
</protein>
<evidence type="ECO:0000313" key="2">
    <source>
        <dbReference type="EMBL" id="CAB9497264.1"/>
    </source>
</evidence>
<dbReference type="Pfam" id="PF00903">
    <property type="entry name" value="Glyoxalase"/>
    <property type="match status" value="1"/>
</dbReference>
<dbReference type="EMBL" id="CAICTM010000017">
    <property type="protein sequence ID" value="CAB9497264.1"/>
    <property type="molecule type" value="Genomic_DNA"/>
</dbReference>
<dbReference type="InterPro" id="IPR037523">
    <property type="entry name" value="VOC_core"/>
</dbReference>
<dbReference type="OrthoDB" id="46900at2759"/>
<reference evidence="2" key="1">
    <citation type="submission" date="2020-06" db="EMBL/GenBank/DDBJ databases">
        <authorList>
            <consortium name="Plant Systems Biology data submission"/>
        </authorList>
    </citation>
    <scope>NUCLEOTIDE SEQUENCE</scope>
    <source>
        <strain evidence="2">D6</strain>
    </source>
</reference>
<comment type="caution">
    <text evidence="2">The sequence shown here is derived from an EMBL/GenBank/DDBJ whole genome shotgun (WGS) entry which is preliminary data.</text>
</comment>
<proteinExistence type="predicted"/>
<dbReference type="CDD" id="cd06587">
    <property type="entry name" value="VOC"/>
    <property type="match status" value="1"/>
</dbReference>